<keyword evidence="2" id="KW-1185">Reference proteome</keyword>
<reference evidence="1 2" key="1">
    <citation type="submission" date="2023-09" db="EMBL/GenBank/DDBJ databases">
        <authorList>
            <person name="Rey-Velasco X."/>
        </authorList>
    </citation>
    <scope>NUCLEOTIDE SEQUENCE [LARGE SCALE GENOMIC DNA]</scope>
    <source>
        <strain evidence="1 2">F260</strain>
    </source>
</reference>
<dbReference type="Gene3D" id="1.20.120.330">
    <property type="entry name" value="Nucleotidyltransferases domain 2"/>
    <property type="match status" value="1"/>
</dbReference>
<evidence type="ECO:0000313" key="2">
    <source>
        <dbReference type="Proteomes" id="UP001245285"/>
    </source>
</evidence>
<evidence type="ECO:0000313" key="1">
    <source>
        <dbReference type="EMBL" id="MDT0648149.1"/>
    </source>
</evidence>
<accession>A0ABU3CP69</accession>
<gene>
    <name evidence="1" type="ORF">RM545_15750</name>
</gene>
<comment type="caution">
    <text evidence="1">The sequence shown here is derived from an EMBL/GenBank/DDBJ whole genome shotgun (WGS) entry which is preliminary data.</text>
</comment>
<dbReference type="RefSeq" id="WP_311496248.1">
    <property type="nucleotide sequence ID" value="NZ_JAVRHO010000031.1"/>
</dbReference>
<protein>
    <submittedName>
        <fullName evidence="1">Uncharacterized protein</fullName>
    </submittedName>
</protein>
<dbReference type="EMBL" id="JAVRHO010000031">
    <property type="protein sequence ID" value="MDT0648149.1"/>
    <property type="molecule type" value="Genomic_DNA"/>
</dbReference>
<name>A0ABU3CP69_9FLAO</name>
<organism evidence="1 2">
    <name type="scientific">Autumnicola lenta</name>
    <dbReference type="NCBI Taxonomy" id="3075593"/>
    <lineage>
        <taxon>Bacteria</taxon>
        <taxon>Pseudomonadati</taxon>
        <taxon>Bacteroidota</taxon>
        <taxon>Flavobacteriia</taxon>
        <taxon>Flavobacteriales</taxon>
        <taxon>Flavobacteriaceae</taxon>
        <taxon>Autumnicola</taxon>
    </lineage>
</organism>
<proteinExistence type="predicted"/>
<dbReference type="Proteomes" id="UP001245285">
    <property type="component" value="Unassembled WGS sequence"/>
</dbReference>
<sequence>MGEVVFQMVHNISTGIFFTCQNLEKQRNPSRKIPISGENLQFPFELAIQEVLDFLRSEFKVHSVFLISKEQHSIFEVKNFQTTKKSQNHRFSCTLLLVTKKPVSLNPAELMDRVFNHTEKRMKVYFIIDTIPKILDKLNRGNNFLDRVLRKRNSIFQADHELYKFLDGEPTYYPQSWQQINKRWKSRIGRANYLLDLAYVIDLEEDLLANLVLIQNALVQTCIGMLNVFWEYQPSYTSLPYLIKLCCNFCDFPRNILLNTSFESQRMYYLLTHAQQHINYTCPFKISEKETEKAYSLCNQFITEAENITERELAYLKMKSFQRNKPFQYKTT</sequence>